<accession>G0NGD7</accession>
<evidence type="ECO:0000313" key="3">
    <source>
        <dbReference type="Proteomes" id="UP000008068"/>
    </source>
</evidence>
<sequence length="153" mass="16765">MPSGTALFCMLVVALVVIGFISITQPAFVDNVLNSIQTDEFGEVSDANTSRLRIEVANFFVTLIGLTIVLMLAVFAGKFYYIELKDENVPDLEANISVDCNCPTSISVAAVCFFIVFVIGMFAITIACTSSTNKIYKIKSRDDQRNLVRCELA</sequence>
<evidence type="ECO:0000313" key="2">
    <source>
        <dbReference type="EMBL" id="EGT59987.1"/>
    </source>
</evidence>
<dbReference type="AlphaFoldDB" id="G0NGD7"/>
<proteinExistence type="predicted"/>
<keyword evidence="1" id="KW-0812">Transmembrane</keyword>
<evidence type="ECO:0000256" key="1">
    <source>
        <dbReference type="SAM" id="Phobius"/>
    </source>
</evidence>
<feature type="transmembrane region" description="Helical" evidence="1">
    <location>
        <begin position="6"/>
        <end position="29"/>
    </location>
</feature>
<protein>
    <submittedName>
        <fullName evidence="2">Uncharacterized protein</fullName>
    </submittedName>
</protein>
<gene>
    <name evidence="2" type="ORF">CAEBREN_08208</name>
</gene>
<dbReference type="InParanoid" id="G0NGD7"/>
<reference evidence="3" key="1">
    <citation type="submission" date="2011-07" db="EMBL/GenBank/DDBJ databases">
        <authorList>
            <consortium name="Caenorhabditis brenneri Sequencing and Analysis Consortium"/>
            <person name="Wilson R.K."/>
        </authorList>
    </citation>
    <scope>NUCLEOTIDE SEQUENCE [LARGE SCALE GENOMIC DNA]</scope>
    <source>
        <strain evidence="3">PB2801</strain>
    </source>
</reference>
<feature type="transmembrane region" description="Helical" evidence="1">
    <location>
        <begin position="59"/>
        <end position="82"/>
    </location>
</feature>
<organism evidence="3">
    <name type="scientific">Caenorhabditis brenneri</name>
    <name type="common">Nematode worm</name>
    <dbReference type="NCBI Taxonomy" id="135651"/>
    <lineage>
        <taxon>Eukaryota</taxon>
        <taxon>Metazoa</taxon>
        <taxon>Ecdysozoa</taxon>
        <taxon>Nematoda</taxon>
        <taxon>Chromadorea</taxon>
        <taxon>Rhabditida</taxon>
        <taxon>Rhabditina</taxon>
        <taxon>Rhabditomorpha</taxon>
        <taxon>Rhabditoidea</taxon>
        <taxon>Rhabditidae</taxon>
        <taxon>Peloderinae</taxon>
        <taxon>Caenorhabditis</taxon>
    </lineage>
</organism>
<keyword evidence="3" id="KW-1185">Reference proteome</keyword>
<dbReference type="EMBL" id="GL379879">
    <property type="protein sequence ID" value="EGT59987.1"/>
    <property type="molecule type" value="Genomic_DNA"/>
</dbReference>
<name>G0NGD7_CAEBE</name>
<dbReference type="HOGENOM" id="CLU_1714915_0_0_1"/>
<keyword evidence="1" id="KW-1133">Transmembrane helix</keyword>
<keyword evidence="1" id="KW-0472">Membrane</keyword>
<dbReference type="Proteomes" id="UP000008068">
    <property type="component" value="Unassembled WGS sequence"/>
</dbReference>
<feature type="transmembrane region" description="Helical" evidence="1">
    <location>
        <begin position="106"/>
        <end position="129"/>
    </location>
</feature>